<dbReference type="AlphaFoldDB" id="A0A200PUT4"/>
<name>A0A200PUT4_MACCD</name>
<comment type="caution">
    <text evidence="1">The sequence shown here is derived from an EMBL/GenBank/DDBJ whole genome shotgun (WGS) entry which is preliminary data.</text>
</comment>
<dbReference type="EMBL" id="MVGT01004034">
    <property type="protein sequence ID" value="OVA01971.1"/>
    <property type="molecule type" value="Genomic_DNA"/>
</dbReference>
<organism evidence="1 2">
    <name type="scientific">Macleaya cordata</name>
    <name type="common">Five-seeded plume-poppy</name>
    <name type="synonym">Bocconia cordata</name>
    <dbReference type="NCBI Taxonomy" id="56857"/>
    <lineage>
        <taxon>Eukaryota</taxon>
        <taxon>Viridiplantae</taxon>
        <taxon>Streptophyta</taxon>
        <taxon>Embryophyta</taxon>
        <taxon>Tracheophyta</taxon>
        <taxon>Spermatophyta</taxon>
        <taxon>Magnoliopsida</taxon>
        <taxon>Ranunculales</taxon>
        <taxon>Papaveraceae</taxon>
        <taxon>Papaveroideae</taxon>
        <taxon>Macleaya</taxon>
    </lineage>
</organism>
<keyword evidence="2" id="KW-1185">Reference proteome</keyword>
<dbReference type="OrthoDB" id="1999041at2759"/>
<dbReference type="OMA" id="DEGPMLW"/>
<evidence type="ECO:0000313" key="1">
    <source>
        <dbReference type="EMBL" id="OVA01971.1"/>
    </source>
</evidence>
<protein>
    <submittedName>
        <fullName evidence="1">Uncharacterized protein</fullName>
    </submittedName>
</protein>
<evidence type="ECO:0000313" key="2">
    <source>
        <dbReference type="Proteomes" id="UP000195402"/>
    </source>
</evidence>
<reference evidence="1 2" key="1">
    <citation type="journal article" date="2017" name="Mol. Plant">
        <title>The Genome of Medicinal Plant Macleaya cordata Provides New Insights into Benzylisoquinoline Alkaloids Metabolism.</title>
        <authorList>
            <person name="Liu X."/>
            <person name="Liu Y."/>
            <person name="Huang P."/>
            <person name="Ma Y."/>
            <person name="Qing Z."/>
            <person name="Tang Q."/>
            <person name="Cao H."/>
            <person name="Cheng P."/>
            <person name="Zheng Y."/>
            <person name="Yuan Z."/>
            <person name="Zhou Y."/>
            <person name="Liu J."/>
            <person name="Tang Z."/>
            <person name="Zhuo Y."/>
            <person name="Zhang Y."/>
            <person name="Yu L."/>
            <person name="Huang J."/>
            <person name="Yang P."/>
            <person name="Peng Q."/>
            <person name="Zhang J."/>
            <person name="Jiang W."/>
            <person name="Zhang Z."/>
            <person name="Lin K."/>
            <person name="Ro D.K."/>
            <person name="Chen X."/>
            <person name="Xiong X."/>
            <person name="Shang Y."/>
            <person name="Huang S."/>
            <person name="Zeng J."/>
        </authorList>
    </citation>
    <scope>NUCLEOTIDE SEQUENCE [LARGE SCALE GENOMIC DNA]</scope>
    <source>
        <strain evidence="2">cv. BLH2017</strain>
        <tissue evidence="1">Root</tissue>
    </source>
</reference>
<accession>A0A200PUT4</accession>
<proteinExistence type="predicted"/>
<dbReference type="InParanoid" id="A0A200PUT4"/>
<dbReference type="Proteomes" id="UP000195402">
    <property type="component" value="Unassembled WGS sequence"/>
</dbReference>
<gene>
    <name evidence="1" type="ORF">BVC80_1479g6</name>
</gene>
<sequence length="73" mass="8464">MKECKNIPSNKRYVEGSIAESYLVSESVRYAMEYMPNGQDGNHKATWEAFLEEGSEYSDEGPMLWHTYVLLRP</sequence>